<proteinExistence type="predicted"/>
<dbReference type="Proteomes" id="UP001597557">
    <property type="component" value="Unassembled WGS sequence"/>
</dbReference>
<reference evidence="3" key="1">
    <citation type="journal article" date="2019" name="Int. J. Syst. Evol. Microbiol.">
        <title>The Global Catalogue of Microorganisms (GCM) 10K type strain sequencing project: providing services to taxonomists for standard genome sequencing and annotation.</title>
        <authorList>
            <consortium name="The Broad Institute Genomics Platform"/>
            <consortium name="The Broad Institute Genome Sequencing Center for Infectious Disease"/>
            <person name="Wu L."/>
            <person name="Ma J."/>
        </authorList>
    </citation>
    <scope>NUCLEOTIDE SEQUENCE [LARGE SCALE GENOMIC DNA]</scope>
    <source>
        <strain evidence="3">KCTC 22437</strain>
    </source>
</reference>
<evidence type="ECO:0000313" key="3">
    <source>
        <dbReference type="Proteomes" id="UP001597557"/>
    </source>
</evidence>
<dbReference type="SUPFAM" id="SSF53448">
    <property type="entry name" value="Nucleotide-diphospho-sugar transferases"/>
    <property type="match status" value="1"/>
</dbReference>
<keyword evidence="2" id="KW-0328">Glycosyltransferase</keyword>
<protein>
    <submittedName>
        <fullName evidence="2">Glycosyltransferase family 2 protein</fullName>
        <ecNumber evidence="2">2.4.-.-</ecNumber>
    </submittedName>
</protein>
<keyword evidence="3" id="KW-1185">Reference proteome</keyword>
<gene>
    <name evidence="2" type="ORF">ACFS5N_15330</name>
</gene>
<dbReference type="PANTHER" id="PTHR22916">
    <property type="entry name" value="GLYCOSYLTRANSFERASE"/>
    <property type="match status" value="1"/>
</dbReference>
<dbReference type="EMBL" id="JBHUPD010000003">
    <property type="protein sequence ID" value="MFD2873852.1"/>
    <property type="molecule type" value="Genomic_DNA"/>
</dbReference>
<feature type="domain" description="Glycosyltransferase 2-like" evidence="1">
    <location>
        <begin position="9"/>
        <end position="107"/>
    </location>
</feature>
<evidence type="ECO:0000259" key="1">
    <source>
        <dbReference type="Pfam" id="PF00535"/>
    </source>
</evidence>
<comment type="caution">
    <text evidence="2">The sequence shown here is derived from an EMBL/GenBank/DDBJ whole genome shotgun (WGS) entry which is preliminary data.</text>
</comment>
<dbReference type="PANTHER" id="PTHR22916:SF3">
    <property type="entry name" value="UDP-GLCNAC:BETAGAL BETA-1,3-N-ACETYLGLUCOSAMINYLTRANSFERASE-LIKE PROTEIN 1"/>
    <property type="match status" value="1"/>
</dbReference>
<evidence type="ECO:0000313" key="2">
    <source>
        <dbReference type="EMBL" id="MFD2873852.1"/>
    </source>
</evidence>
<dbReference type="InterPro" id="IPR029044">
    <property type="entry name" value="Nucleotide-diphossugar_trans"/>
</dbReference>
<name>A0ABW5YEU5_9SPHI</name>
<dbReference type="EC" id="2.4.-.-" evidence="2"/>
<dbReference type="GO" id="GO:0016757">
    <property type="term" value="F:glycosyltransferase activity"/>
    <property type="evidence" value="ECO:0007669"/>
    <property type="project" value="UniProtKB-KW"/>
</dbReference>
<sequence length="250" mass="28002">MTSNQTVISIIIATYNSADVLQRCLDSIIKQTVTNFELIIVDGNSTDGTVNVIKNNAELIDKWVSEPDNGIYDAWNKGVNLSTGNWVMFLGADDELLPEAIESYKNFVAINNEVEYVSARVNLLEQNGDLIRVFGDQWDWGVFKIYMNVAHVSSLHSKKLFEKYGLFDATYKVTGDYELLLRAKNKLNAAFLNKTVANMRTGGVSSTPAGAFKESRMAKIKTGGRSYYLAIFDELVARTKYGLRKVIKKL</sequence>
<dbReference type="CDD" id="cd06433">
    <property type="entry name" value="GT_2_WfgS_like"/>
    <property type="match status" value="1"/>
</dbReference>
<dbReference type="RefSeq" id="WP_377187393.1">
    <property type="nucleotide sequence ID" value="NZ_JBHUPD010000003.1"/>
</dbReference>
<accession>A0ABW5YEU5</accession>
<dbReference type="InterPro" id="IPR001173">
    <property type="entry name" value="Glyco_trans_2-like"/>
</dbReference>
<dbReference type="Gene3D" id="3.90.550.10">
    <property type="entry name" value="Spore Coat Polysaccharide Biosynthesis Protein SpsA, Chain A"/>
    <property type="match status" value="1"/>
</dbReference>
<dbReference type="Pfam" id="PF00535">
    <property type="entry name" value="Glycos_transf_2"/>
    <property type="match status" value="1"/>
</dbReference>
<keyword evidence="2" id="KW-0808">Transferase</keyword>
<organism evidence="2 3">
    <name type="scientific">Mucilaginibacter ximonensis</name>
    <dbReference type="NCBI Taxonomy" id="538021"/>
    <lineage>
        <taxon>Bacteria</taxon>
        <taxon>Pseudomonadati</taxon>
        <taxon>Bacteroidota</taxon>
        <taxon>Sphingobacteriia</taxon>
        <taxon>Sphingobacteriales</taxon>
        <taxon>Sphingobacteriaceae</taxon>
        <taxon>Mucilaginibacter</taxon>
    </lineage>
</organism>